<dbReference type="EMBL" id="JAUEOZ010000002">
    <property type="protein sequence ID" value="MDN2483378.1"/>
    <property type="molecule type" value="Genomic_DNA"/>
</dbReference>
<evidence type="ECO:0000313" key="2">
    <source>
        <dbReference type="EMBL" id="MDN2483378.1"/>
    </source>
</evidence>
<evidence type="ECO:0000259" key="1">
    <source>
        <dbReference type="Pfam" id="PF03009"/>
    </source>
</evidence>
<dbReference type="InterPro" id="IPR030395">
    <property type="entry name" value="GP_PDE_dom"/>
</dbReference>
<dbReference type="RefSeq" id="WP_289963439.1">
    <property type="nucleotide sequence ID" value="NZ_JAUEOZ010000002.1"/>
</dbReference>
<dbReference type="SUPFAM" id="SSF51695">
    <property type="entry name" value="PLC-like phosphodiesterases"/>
    <property type="match status" value="1"/>
</dbReference>
<evidence type="ECO:0000313" key="3">
    <source>
        <dbReference type="Proteomes" id="UP001169719"/>
    </source>
</evidence>
<comment type="caution">
    <text evidence="2">The sequence shown here is derived from an EMBL/GenBank/DDBJ whole genome shotgun (WGS) entry which is preliminary data.</text>
</comment>
<dbReference type="Pfam" id="PF03009">
    <property type="entry name" value="GDPD"/>
    <property type="match status" value="1"/>
</dbReference>
<gene>
    <name evidence="2" type="ORF">QWJ08_18705</name>
</gene>
<accession>A0ABT7Y5U4</accession>
<reference evidence="2" key="1">
    <citation type="submission" date="2024-05" db="EMBL/GenBank/DDBJ databases">
        <title>Genome Sequences of Four Agar- Degrading Marine Bacteria.</title>
        <authorList>
            <person name="Phillips E.K."/>
            <person name="Shaffer J.C."/>
            <person name="Henson M.W."/>
            <person name="Temperton B."/>
            <person name="Thrash C.J."/>
            <person name="Martin M.O."/>
        </authorList>
    </citation>
    <scope>NUCLEOTIDE SEQUENCE</scope>
    <source>
        <strain evidence="2">EKP203</strain>
    </source>
</reference>
<sequence>MLFLLKYLRYCCFADKTRQGRYATIISGKLGILSERLRKKDWILLEEIGAFSCHLNFRWTAKRHVEKLHQAGYQVWCYTVNNPRQLKHLNNLDAVFSDFPSRFFR</sequence>
<organism evidence="2 3">
    <name type="scientific">Vibrio agarivorans</name>
    <dbReference type="NCBI Taxonomy" id="153622"/>
    <lineage>
        <taxon>Bacteria</taxon>
        <taxon>Pseudomonadati</taxon>
        <taxon>Pseudomonadota</taxon>
        <taxon>Gammaproteobacteria</taxon>
        <taxon>Vibrionales</taxon>
        <taxon>Vibrionaceae</taxon>
        <taxon>Vibrio</taxon>
    </lineage>
</organism>
<dbReference type="Proteomes" id="UP001169719">
    <property type="component" value="Unassembled WGS sequence"/>
</dbReference>
<name>A0ABT7Y5U4_9VIBR</name>
<dbReference type="Gene3D" id="3.20.20.190">
    <property type="entry name" value="Phosphatidylinositol (PI) phosphodiesterase"/>
    <property type="match status" value="1"/>
</dbReference>
<protein>
    <submittedName>
        <fullName evidence="2">Glycerophosphodiester phosphodiesterase family protein</fullName>
    </submittedName>
</protein>
<dbReference type="InterPro" id="IPR017946">
    <property type="entry name" value="PLC-like_Pdiesterase_TIM-brl"/>
</dbReference>
<proteinExistence type="predicted"/>
<keyword evidence="3" id="KW-1185">Reference proteome</keyword>
<feature type="domain" description="GP-PDE" evidence="1">
    <location>
        <begin position="33"/>
        <end position="100"/>
    </location>
</feature>